<dbReference type="OrthoDB" id="185373at2759"/>
<evidence type="ECO:0000259" key="4">
    <source>
        <dbReference type="Pfam" id="PF17177"/>
    </source>
</evidence>
<gene>
    <name evidence="5" type="ORF">BESB_030250</name>
</gene>
<dbReference type="PANTHER" id="PTHR47447:SF17">
    <property type="entry name" value="OS12G0638900 PROTEIN"/>
    <property type="match status" value="1"/>
</dbReference>
<feature type="region of interest" description="Disordered" evidence="3">
    <location>
        <begin position="1794"/>
        <end position="1830"/>
    </location>
</feature>
<dbReference type="InterPro" id="IPR033443">
    <property type="entry name" value="PROP1-like_PPR_dom"/>
</dbReference>
<evidence type="ECO:0000256" key="3">
    <source>
        <dbReference type="SAM" id="MobiDB-lite"/>
    </source>
</evidence>
<evidence type="ECO:0000313" key="5">
    <source>
        <dbReference type="EMBL" id="PFH31151.1"/>
    </source>
</evidence>
<feature type="region of interest" description="Disordered" evidence="3">
    <location>
        <begin position="1391"/>
        <end position="1424"/>
    </location>
</feature>
<feature type="domain" description="PROP1-like PPR" evidence="4">
    <location>
        <begin position="991"/>
        <end position="1131"/>
    </location>
</feature>
<feature type="compositionally biased region" description="Polar residues" evidence="3">
    <location>
        <begin position="875"/>
        <end position="884"/>
    </location>
</feature>
<feature type="repeat" description="PPR" evidence="2">
    <location>
        <begin position="1045"/>
        <end position="1079"/>
    </location>
</feature>
<protein>
    <submittedName>
        <fullName evidence="5">Pentatricopeptide repeat domain-containing protein</fullName>
    </submittedName>
</protein>
<sequence length="1830" mass="187811">MARAESSAALALLGDSKQTAEGVSLASAKATALLDQLLQGLGGEEKDVAGVVLQHCLSALESEALTEQADAAGASGSAKVPAEGADKLGTSASVEKELLLSAAAALRHHFRPSDSRPASARDAASYAHPGPCCASCSSPVCRRAGAGSERTGAIPALCECACAAAKQRVISAARTATAVAGACVAPETQAKVFALVSTAAGAAATAAAAAATASPDFASAASTVASNLICAAVRAQLKAKPPSGAAPPDSSVTVLASIIASLYGADSSSAAEAGAATAEASESPGKALEKSPQALPIPVRRENDRVAEEDASHFPLPVSTLRVLLSHAENTRDEELLLLLLAIAQHSSPAPRSAGSSPRHLSNELARAAAREALPVCAEGTQCSALSGGDRKTRPYLTFSDSSAVVVRGVGAANATWRGFCIGAGRDGADASETFEKADSKNAASNGGAECQSKVAKKCGIDVEKALQVSGVPFKTGIFAPTDDDKALGDECSVAATRTSTMNDGGNVPVTVSFSACGYGATVSTMTSDDYWGEEGQYGTAFPVLDVKETSRLKKEGVSQVGAAVATASGDPVVLSLTTDGVSTSSCCSSELSSVAASSFTCVCGRAACQLCGSSEDPLRAGTAEATAEHISLVELLRKAQCQPPPGLSIGAGCRAAVENRLAADVCRAAAGREQTPPKRDVERRAGPGQQETPDATPEAQEPKRNSAEDGELLAAAALLRTLSLRCNGESDVSGAVPQLSEADTDLARRFLHLLQTCTQAQHLAKASPGGRTELANGSDSTETAAATEAAPLGQAEAGAVVDREVPKNDASSTEAHSAADSGVHAGAAVAGSQAMSGGGNSGGHSKPVPLATEAAAAASASAAQGLPGEEASRTALQAASQEDVSGAPRIGGWPEERTGDDVYRYGVLLRHLGRTGKVKACWTVWSKLKNTKGRASSTLRLRFERILLASAQKWRSEETPASLLFVLAGLQPNAVAYGCMYDALVSNGRVVEALELFEEMKREGQIQPNTIMYSTIIKGFAQAKQLDRALKMYAEMQENGVAINTVTFNSIVDACARVGAMDKAAMLLEDMLSQGIKPDLITFSTIIKGYCVHGEMNKALHLLTAMRERQIKPDGVLYNSLLDGCVKTGRVSLCEYLWEEMQREDIAPSNFTLTILIKMHGRLYQLQKAFDLVKELPRKYGFSINAHVYTCLMAACIVNREYTLALEVYDCMERDGVRGDPKTLSTIVGGCVKGRMIREAVRIVDRALDQMAPPSAAAPHSHGGDVGVSPHTGPALVDEKTLRFIVQQTKAHGLGEELGLPLVHKAIGVGLLRGRNAAAAFHSLGNSSTQALSSFCSGSALGGLRQRNAGRFAGDAPPPCHRRQGYGFDGKNGNMVSAYHGEAEANWQSVSGPAASHHAQMSSRAGAPASGHPGGRFSQRHPRDAVEDSFFSASFEALPSVRTHAPSDLNCTGRKACGGHVERRPADAGAASAGWRGEGRAESAWWSGGGGAQRGASDLSAPEAAPLNARLHESCLGGGCAVVRGGASAAVRGGQERQVQGSAGCGGDGFFLPTLLNVHLADAGEVSGSSAQTVLEETVAGRLRGGAAADGQAGGSCGSHAADARGFGARALPPGLGDSEMFKSGQRRFLCGGGVGPFGASTAAFAAPSQQQQVSSTAVEDGVASFLCAREQLLAGSSAQDNFGYFSAAARPLACGKDKGGRQQPEPRRLGGHTFLSGPDCAAASHAAGRVFAEPSPVCSNWVGGGADGQCAAEPQRGAAAGSCAERVRPSIHAQPQLPPYCGAGSAVCESPGGSGGSGMGAAAGRRRRHAPGQYMWKPEGKPVQKESC</sequence>
<accession>A0A2A9M4B9</accession>
<feature type="region of interest" description="Disordered" evidence="3">
    <location>
        <begin position="669"/>
        <end position="708"/>
    </location>
</feature>
<proteinExistence type="predicted"/>
<feature type="repeat" description="PPR" evidence="2">
    <location>
        <begin position="1080"/>
        <end position="1114"/>
    </location>
</feature>
<dbReference type="GeneID" id="40308077"/>
<feature type="compositionally biased region" description="Basic and acidic residues" evidence="3">
    <location>
        <begin position="676"/>
        <end position="686"/>
    </location>
</feature>
<feature type="region of interest" description="Disordered" evidence="3">
    <location>
        <begin position="1469"/>
        <end position="1500"/>
    </location>
</feature>
<reference evidence="5 6" key="1">
    <citation type="submission" date="2017-09" db="EMBL/GenBank/DDBJ databases">
        <title>Genome sequencing of Besnoitia besnoiti strain Bb-Ger1.</title>
        <authorList>
            <person name="Schares G."/>
            <person name="Venepally P."/>
            <person name="Lorenzi H.A."/>
        </authorList>
    </citation>
    <scope>NUCLEOTIDE SEQUENCE [LARGE SCALE GENOMIC DNA]</scope>
    <source>
        <strain evidence="5 6">Bb-Ger1</strain>
    </source>
</reference>
<feature type="repeat" description="PPR" evidence="2">
    <location>
        <begin position="1186"/>
        <end position="1220"/>
    </location>
</feature>
<dbReference type="NCBIfam" id="TIGR00756">
    <property type="entry name" value="PPR"/>
    <property type="match status" value="5"/>
</dbReference>
<feature type="region of interest" description="Disordered" evidence="3">
    <location>
        <begin position="1254"/>
        <end position="1273"/>
    </location>
</feature>
<keyword evidence="6" id="KW-1185">Reference proteome</keyword>
<feature type="region of interest" description="Disordered" evidence="3">
    <location>
        <begin position="763"/>
        <end position="800"/>
    </location>
</feature>
<evidence type="ECO:0000256" key="2">
    <source>
        <dbReference type="PROSITE-ProRule" id="PRU00708"/>
    </source>
</evidence>
<feature type="compositionally biased region" description="Low complexity" evidence="3">
    <location>
        <begin position="782"/>
        <end position="798"/>
    </location>
</feature>
<keyword evidence="1" id="KW-0677">Repeat</keyword>
<dbReference type="PANTHER" id="PTHR47447">
    <property type="entry name" value="OS03G0856100 PROTEIN"/>
    <property type="match status" value="1"/>
</dbReference>
<dbReference type="VEuPathDB" id="ToxoDB:BESB_030250"/>
<dbReference type="Proteomes" id="UP000224006">
    <property type="component" value="Chromosome XIII"/>
</dbReference>
<comment type="caution">
    <text evidence="5">The sequence shown here is derived from an EMBL/GenBank/DDBJ whole genome shotgun (WGS) entry which is preliminary data.</text>
</comment>
<feature type="repeat" description="PPR" evidence="2">
    <location>
        <begin position="974"/>
        <end position="1008"/>
    </location>
</feature>
<dbReference type="Pfam" id="PF17177">
    <property type="entry name" value="PPR_long"/>
    <property type="match status" value="1"/>
</dbReference>
<dbReference type="STRING" id="94643.A0A2A9M4B9"/>
<dbReference type="EMBL" id="NWUJ01000016">
    <property type="protein sequence ID" value="PFH31151.1"/>
    <property type="molecule type" value="Genomic_DNA"/>
</dbReference>
<dbReference type="InterPro" id="IPR011990">
    <property type="entry name" value="TPR-like_helical_dom_sf"/>
</dbReference>
<name>A0A2A9M4B9_BESBE</name>
<evidence type="ECO:0000256" key="1">
    <source>
        <dbReference type="ARBA" id="ARBA00022737"/>
    </source>
</evidence>
<dbReference type="InterPro" id="IPR002885">
    <property type="entry name" value="PPR_rpt"/>
</dbReference>
<dbReference type="PROSITE" id="PS51375">
    <property type="entry name" value="PPR"/>
    <property type="match status" value="6"/>
</dbReference>
<organism evidence="5 6">
    <name type="scientific">Besnoitia besnoiti</name>
    <name type="common">Apicomplexan protozoan</name>
    <dbReference type="NCBI Taxonomy" id="94643"/>
    <lineage>
        <taxon>Eukaryota</taxon>
        <taxon>Sar</taxon>
        <taxon>Alveolata</taxon>
        <taxon>Apicomplexa</taxon>
        <taxon>Conoidasida</taxon>
        <taxon>Coccidia</taxon>
        <taxon>Eucoccidiorida</taxon>
        <taxon>Eimeriorina</taxon>
        <taxon>Sarcocystidae</taxon>
        <taxon>Besnoitia</taxon>
    </lineage>
</organism>
<feature type="compositionally biased region" description="Low complexity" evidence="3">
    <location>
        <begin position="274"/>
        <end position="283"/>
    </location>
</feature>
<dbReference type="KEGG" id="bbes:BESB_030250"/>
<feature type="repeat" description="PPR" evidence="2">
    <location>
        <begin position="1115"/>
        <end position="1149"/>
    </location>
</feature>
<dbReference type="Gene3D" id="1.25.40.10">
    <property type="entry name" value="Tetratricopeptide repeat domain"/>
    <property type="match status" value="3"/>
</dbReference>
<evidence type="ECO:0000313" key="6">
    <source>
        <dbReference type="Proteomes" id="UP000224006"/>
    </source>
</evidence>
<dbReference type="Pfam" id="PF13812">
    <property type="entry name" value="PPR_3"/>
    <property type="match status" value="1"/>
</dbReference>
<feature type="repeat" description="PPR" evidence="2">
    <location>
        <begin position="1010"/>
        <end position="1044"/>
    </location>
</feature>
<feature type="region of interest" description="Disordered" evidence="3">
    <location>
        <begin position="274"/>
        <end position="297"/>
    </location>
</feature>
<feature type="compositionally biased region" description="Gly residues" evidence="3">
    <location>
        <begin position="1794"/>
        <end position="1803"/>
    </location>
</feature>
<dbReference type="RefSeq" id="XP_029215160.1">
    <property type="nucleotide sequence ID" value="XM_029361693.1"/>
</dbReference>
<feature type="compositionally biased region" description="Basic and acidic residues" evidence="3">
    <location>
        <begin position="1820"/>
        <end position="1830"/>
    </location>
</feature>
<feature type="region of interest" description="Disordered" evidence="3">
    <location>
        <begin position="862"/>
        <end position="896"/>
    </location>
</feature>